<dbReference type="GO" id="GO:0015031">
    <property type="term" value="P:protein transport"/>
    <property type="evidence" value="ECO:0007669"/>
    <property type="project" value="UniProtKB-KW"/>
</dbReference>
<evidence type="ECO:0000313" key="9">
    <source>
        <dbReference type="Proteomes" id="UP001530400"/>
    </source>
</evidence>
<protein>
    <recommendedName>
        <fullName evidence="7">Clathrin/coatomer adaptor adaptin-like N-terminal domain-containing protein</fullName>
    </recommendedName>
</protein>
<evidence type="ECO:0000313" key="8">
    <source>
        <dbReference type="EMBL" id="KAL3781183.1"/>
    </source>
</evidence>
<accession>A0ABD3NZW6</accession>
<dbReference type="InterPro" id="IPR026739">
    <property type="entry name" value="AP_beta"/>
</dbReference>
<comment type="subcellular location">
    <subcellularLocation>
        <location evidence="1">Endomembrane system</location>
    </subcellularLocation>
</comment>
<sequence length="1291" mass="140174">MDWPTTNPIPTTGIPDAITSLSEQASGLVNSTMLTLPATLSNISNPYGDAHFFEESISPSTVRTQLVVTGDPSNASTTLNLLKGMKWLLANMSKGRNVSDFFSAVVKLVGVPNLEVRKMVYIYLARYANHDAECRELALLSINAFQRGLSDREPLCRSLALRVLTVLDVPDVLQLQILGVQTCIKDGSPYVRKCAVGAIGKLYPRCVGAGDLSQAENLVNVLTRVLEEEASTMVLTSAIITFTEICPQRLELLHGCYRKICHLLTDMDEWGQVVVIDTLMRYCRVFFKQPKGQKGGSAEKIDVERRVTRSTRKHVPNRGKGNMKGDTSVENTTNDSLPAMGLDSKPAQPATNGIASSTKKVKRRVVRKAFYSDEEDESSEEELPVNYPVGGNIAQTLRDTSIGAGFRDDAAAVATTNGGPLLGGGFDDDEDGDLSEDHKLLLSSSLPLLKSRNSAVVLAVCSLHYYCGIASVKIRTALGKALVRIHRDRREIQYIVLVSIRTLVLECPSAFTPFLNDFFVKGTDPSFTRMIKLDILVSLCMDPTSIEAALSELRTYVRHSDKAFVGASIRAVGKVSELARIVYDRRASTGDIDSSRARSDANLIALDCLSGLVSLSEFSRNEVVVGECAETMQRILAQLWSNDGNNVSVNDPTKIQERVLKRLFLILSRALMVESVEEEEQSGKHKQLVSRAARVPDSAVASIVWVVGEWSTMNETLTGPWALEKPQKTMIRLEILRLLAKSFNEIDSQTKLQAVHLSSKILLLLKSDPSMSDQRNKEEAICEFILSMGRVDVIQDVRDRSRYESNILQSSIGLAHDTAGLSPCNASNLMTLEKAKTMLLKQKPTASSLSLTAQELGNSDNEDLFRFGTLSSIIGYKSGGSGRPLPKWAEADSPSSLRDQSVLLHESEPSRRDGIAGTSSNLYSSSSSDDESSDDSSSDDSESDSDSSASSDESDSDSDSSDGKPAVISMFGSNGVNNQVSVAPSLQQHAPVPSLLNNGSDESSSDNDSSSESSDDSSDEDAPKGDTNGISNTPAVGTILDMSLAANQPQIPTQYASRNSNVSSIVAAGLEDLVMTPLVVDKNDVSKSTNSNGESSAWKEYVRPELGGGLLVKMRFLRETSRANECKIMGLDPENASTVCLQVHIENKRTDAGTLRHVRIVHRQGSSSGVIVPSRVVAPPEILALKKDKVSTVLLGITFSSPTDKDGVSVAKFDVKSDRGTTPIEIRPTLGEFLDATIKSISESEFDKAFDDMHGIHQRATSTFSLSPMDEANEHIPSIVQQHFNLVSLLL</sequence>
<dbReference type="PANTHER" id="PTHR11134">
    <property type="entry name" value="ADAPTOR COMPLEX SUBUNIT BETA FAMILY MEMBER"/>
    <property type="match status" value="1"/>
</dbReference>
<evidence type="ECO:0000256" key="1">
    <source>
        <dbReference type="ARBA" id="ARBA00004308"/>
    </source>
</evidence>
<evidence type="ECO:0000256" key="6">
    <source>
        <dbReference type="SAM" id="MobiDB-lite"/>
    </source>
</evidence>
<dbReference type="InterPro" id="IPR016024">
    <property type="entry name" value="ARM-type_fold"/>
</dbReference>
<keyword evidence="4" id="KW-0653">Protein transport</keyword>
<feature type="region of interest" description="Disordered" evidence="6">
    <location>
        <begin position="905"/>
        <end position="972"/>
    </location>
</feature>
<dbReference type="GO" id="GO:0012505">
    <property type="term" value="C:endomembrane system"/>
    <property type="evidence" value="ECO:0007669"/>
    <property type="project" value="UniProtKB-SubCell"/>
</dbReference>
<evidence type="ECO:0000259" key="7">
    <source>
        <dbReference type="Pfam" id="PF01602"/>
    </source>
</evidence>
<dbReference type="Proteomes" id="UP001530400">
    <property type="component" value="Unassembled WGS sequence"/>
</dbReference>
<dbReference type="InterPro" id="IPR011989">
    <property type="entry name" value="ARM-like"/>
</dbReference>
<feature type="compositionally biased region" description="Low complexity" evidence="6">
    <location>
        <begin position="1000"/>
        <end position="1012"/>
    </location>
</feature>
<feature type="compositionally biased region" description="Acidic residues" evidence="6">
    <location>
        <begin position="928"/>
        <end position="945"/>
    </location>
</feature>
<keyword evidence="9" id="KW-1185">Reference proteome</keyword>
<evidence type="ECO:0000256" key="3">
    <source>
        <dbReference type="ARBA" id="ARBA00022448"/>
    </source>
</evidence>
<dbReference type="SUPFAM" id="SSF48371">
    <property type="entry name" value="ARM repeat"/>
    <property type="match status" value="1"/>
</dbReference>
<organism evidence="8 9">
    <name type="scientific">Cyclotella atomus</name>
    <dbReference type="NCBI Taxonomy" id="382360"/>
    <lineage>
        <taxon>Eukaryota</taxon>
        <taxon>Sar</taxon>
        <taxon>Stramenopiles</taxon>
        <taxon>Ochrophyta</taxon>
        <taxon>Bacillariophyta</taxon>
        <taxon>Coscinodiscophyceae</taxon>
        <taxon>Thalassiosirophycidae</taxon>
        <taxon>Stephanodiscales</taxon>
        <taxon>Stephanodiscaceae</taxon>
        <taxon>Cyclotella</taxon>
    </lineage>
</organism>
<feature type="compositionally biased region" description="Basic residues" evidence="6">
    <location>
        <begin position="308"/>
        <end position="317"/>
    </location>
</feature>
<proteinExistence type="inferred from homology"/>
<dbReference type="Gene3D" id="1.25.10.10">
    <property type="entry name" value="Leucine-rich Repeat Variant"/>
    <property type="match status" value="1"/>
</dbReference>
<evidence type="ECO:0000256" key="2">
    <source>
        <dbReference type="ARBA" id="ARBA00006613"/>
    </source>
</evidence>
<dbReference type="PIRSF" id="PIRSF037096">
    <property type="entry name" value="AP3_complex_beta"/>
    <property type="match status" value="1"/>
</dbReference>
<comment type="caution">
    <text evidence="8">The sequence shown here is derived from an EMBL/GenBank/DDBJ whole genome shotgun (WGS) entry which is preliminary data.</text>
</comment>
<dbReference type="InterPro" id="IPR026740">
    <property type="entry name" value="AP3_beta"/>
</dbReference>
<feature type="region of interest" description="Disordered" evidence="6">
    <location>
        <begin position="990"/>
        <end position="1035"/>
    </location>
</feature>
<feature type="domain" description="Clathrin/coatomer adaptor adaptin-like N-terminal" evidence="7">
    <location>
        <begin position="85"/>
        <end position="810"/>
    </location>
</feature>
<dbReference type="Pfam" id="PF01602">
    <property type="entry name" value="Adaptin_N"/>
    <property type="match status" value="1"/>
</dbReference>
<gene>
    <name evidence="8" type="ORF">ACHAWO_010242</name>
</gene>
<evidence type="ECO:0000256" key="5">
    <source>
        <dbReference type="ARBA" id="ARBA00023136"/>
    </source>
</evidence>
<reference evidence="8 9" key="1">
    <citation type="submission" date="2024-10" db="EMBL/GenBank/DDBJ databases">
        <title>Updated reference genomes for cyclostephanoid diatoms.</title>
        <authorList>
            <person name="Roberts W.R."/>
            <person name="Alverson A.J."/>
        </authorList>
    </citation>
    <scope>NUCLEOTIDE SEQUENCE [LARGE SCALE GENOMIC DNA]</scope>
    <source>
        <strain evidence="8 9">AJA010-31</strain>
    </source>
</reference>
<dbReference type="InterPro" id="IPR002553">
    <property type="entry name" value="Clathrin/coatomer_adapt-like_N"/>
</dbReference>
<feature type="region of interest" description="Disordered" evidence="6">
    <location>
        <begin position="292"/>
        <end position="334"/>
    </location>
</feature>
<feature type="compositionally biased region" description="Basic and acidic residues" evidence="6">
    <location>
        <begin position="297"/>
        <end position="307"/>
    </location>
</feature>
<dbReference type="EMBL" id="JALLPJ020000858">
    <property type="protein sequence ID" value="KAL3781183.1"/>
    <property type="molecule type" value="Genomic_DNA"/>
</dbReference>
<comment type="similarity">
    <text evidence="2">Belongs to the adaptor complexes large subunit family.</text>
</comment>
<evidence type="ECO:0000256" key="4">
    <source>
        <dbReference type="ARBA" id="ARBA00022927"/>
    </source>
</evidence>
<feature type="compositionally biased region" description="Basic and acidic residues" evidence="6">
    <location>
        <begin position="905"/>
        <end position="914"/>
    </location>
</feature>
<name>A0ABD3NZW6_9STRA</name>
<keyword evidence="3" id="KW-0813">Transport</keyword>
<keyword evidence="5" id="KW-0472">Membrane</keyword>